<feature type="region of interest" description="Disordered" evidence="1">
    <location>
        <begin position="33"/>
        <end position="55"/>
    </location>
</feature>
<proteinExistence type="predicted"/>
<dbReference type="AlphaFoldDB" id="A0A6B9XR48"/>
<organism evidence="2">
    <name type="scientific">Picea sitchensis</name>
    <name type="common">Sitka spruce</name>
    <name type="synonym">Pinus sitchensis</name>
    <dbReference type="NCBI Taxonomy" id="3332"/>
    <lineage>
        <taxon>Eukaryota</taxon>
        <taxon>Viridiplantae</taxon>
        <taxon>Streptophyta</taxon>
        <taxon>Embryophyta</taxon>
        <taxon>Tracheophyta</taxon>
        <taxon>Spermatophyta</taxon>
        <taxon>Pinopsida</taxon>
        <taxon>Pinidae</taxon>
        <taxon>Conifers I</taxon>
        <taxon>Pinales</taxon>
        <taxon>Pinaceae</taxon>
        <taxon>Picea</taxon>
    </lineage>
</organism>
<evidence type="ECO:0000313" key="2">
    <source>
        <dbReference type="EMBL" id="QHR91610.1"/>
    </source>
</evidence>
<gene>
    <name evidence="2" type="primary">orf05677</name>
    <name evidence="2" type="ORF">Q903MT_gene5645</name>
</gene>
<keyword evidence="2" id="KW-0496">Mitochondrion</keyword>
<dbReference type="EMBL" id="MK697702">
    <property type="protein sequence ID" value="QHR91610.1"/>
    <property type="molecule type" value="Genomic_DNA"/>
</dbReference>
<accession>A0A6B9XR48</accession>
<sequence>MGFNASESSTRTIDLPTILYSYSSAVASGYASTDESANSDALSNPVLPDESHLLT</sequence>
<name>A0A6B9XR48_PICSI</name>
<feature type="compositionally biased region" description="Polar residues" evidence="1">
    <location>
        <begin position="33"/>
        <end position="42"/>
    </location>
</feature>
<geneLocation type="mitochondrion" evidence="2"/>
<reference evidence="2" key="1">
    <citation type="submission" date="2019-03" db="EMBL/GenBank/DDBJ databases">
        <title>Largest Complete Mitochondrial Genome of a Gymnosperm, Sitka Spruce (Picea sitchensis), Indicates Complex Physical Structure.</title>
        <authorList>
            <person name="Jackman S.D."/>
            <person name="Coombe L."/>
            <person name="Warren R."/>
            <person name="Kirk H."/>
            <person name="Trinh E."/>
            <person name="McLeod T."/>
            <person name="Pleasance S."/>
            <person name="Pandoh P."/>
            <person name="Zhao Y."/>
            <person name="Coope R."/>
            <person name="Bousquet J."/>
            <person name="Bohlmann J.C."/>
            <person name="Jones S.J.M."/>
            <person name="Birol I."/>
        </authorList>
    </citation>
    <scope>NUCLEOTIDE SEQUENCE</scope>
    <source>
        <strain evidence="2">Q903</strain>
    </source>
</reference>
<protein>
    <submittedName>
        <fullName evidence="2">Uncharacterized protein</fullName>
    </submittedName>
</protein>
<evidence type="ECO:0000256" key="1">
    <source>
        <dbReference type="SAM" id="MobiDB-lite"/>
    </source>
</evidence>